<protein>
    <submittedName>
        <fullName evidence="5">Transketolase</fullName>
        <ecNumber evidence="5">2.2.1.1</ecNumber>
    </submittedName>
</protein>
<dbReference type="Gene3D" id="3.40.50.970">
    <property type="match status" value="1"/>
</dbReference>
<reference evidence="5 6" key="1">
    <citation type="submission" date="2019-01" db="EMBL/GenBank/DDBJ databases">
        <title>PMF-metabolizing Aryl O-demethylase.</title>
        <authorList>
            <person name="Kim M."/>
        </authorList>
    </citation>
    <scope>NUCLEOTIDE SEQUENCE [LARGE SCALE GENOMIC DNA]</scope>
    <source>
        <strain evidence="5 6">PMF1</strain>
    </source>
</reference>
<evidence type="ECO:0000313" key="6">
    <source>
        <dbReference type="Proteomes" id="UP000289794"/>
    </source>
</evidence>
<dbReference type="EMBL" id="CP035945">
    <property type="protein sequence ID" value="QBE95822.1"/>
    <property type="molecule type" value="Genomic_DNA"/>
</dbReference>
<organism evidence="5 6">
    <name type="scientific">Blautia producta</name>
    <dbReference type="NCBI Taxonomy" id="33035"/>
    <lineage>
        <taxon>Bacteria</taxon>
        <taxon>Bacillati</taxon>
        <taxon>Bacillota</taxon>
        <taxon>Clostridia</taxon>
        <taxon>Lachnospirales</taxon>
        <taxon>Lachnospiraceae</taxon>
        <taxon>Blautia</taxon>
    </lineage>
</organism>
<proteinExistence type="inferred from homology"/>
<dbReference type="PANTHER" id="PTHR47514">
    <property type="entry name" value="TRANSKETOLASE N-TERMINAL SECTION-RELATED"/>
    <property type="match status" value="1"/>
</dbReference>
<dbReference type="AlphaFoldDB" id="A0A4P6LVI9"/>
<dbReference type="CDD" id="cd02012">
    <property type="entry name" value="TPP_TK"/>
    <property type="match status" value="1"/>
</dbReference>
<dbReference type="SUPFAM" id="SSF52518">
    <property type="entry name" value="Thiamin diphosphate-binding fold (THDP-binding)"/>
    <property type="match status" value="1"/>
</dbReference>
<sequence length="277" mass="30900">MRLQEREQEVLRHVQEIRKNTVISLHSAGSGHPGGALSIAEMLAVLYFYEMNVSPDEPAEENRDRFVLSKGHAAPSYYAVLAERGYFEKSVLTTLRKMGSILQGHPDMKKVPGVDMSTGSLGQGISAACGMAHYAKRMGRDYRVYCIIGDGEMQEGQVWEAFMSAGHFKLDNLVVLLDNNNLQIDGRVDEVMSVYPVKEKLQAFGWEVEETDGHDVKGLMDSLDHARQVKNKPFFIIAKTIKGKGVSFMENQAGWHGAAVNDEQFEQAMKELGEECI</sequence>
<evidence type="ECO:0000256" key="1">
    <source>
        <dbReference type="ARBA" id="ARBA00001964"/>
    </source>
</evidence>
<name>A0A4P6LVI9_9FIRM</name>
<gene>
    <name evidence="5" type="primary">tkt_2</name>
    <name evidence="5" type="ORF">PMF13cell1_01346</name>
</gene>
<keyword evidence="3" id="KW-0786">Thiamine pyrophosphate</keyword>
<feature type="domain" description="Transketolase N-terminal" evidence="4">
    <location>
        <begin position="13"/>
        <end position="274"/>
    </location>
</feature>
<dbReference type="GO" id="GO:0004802">
    <property type="term" value="F:transketolase activity"/>
    <property type="evidence" value="ECO:0007669"/>
    <property type="project" value="UniProtKB-EC"/>
</dbReference>
<dbReference type="RefSeq" id="WP_044954623.1">
    <property type="nucleotide sequence ID" value="NZ_CP035945.1"/>
</dbReference>
<accession>A0A4P6LVI9</accession>
<evidence type="ECO:0000259" key="4">
    <source>
        <dbReference type="Pfam" id="PF00456"/>
    </source>
</evidence>
<keyword evidence="5" id="KW-0808">Transferase</keyword>
<evidence type="ECO:0000256" key="2">
    <source>
        <dbReference type="ARBA" id="ARBA00007131"/>
    </source>
</evidence>
<dbReference type="KEGG" id="bpro:PMF13cell1_01346"/>
<comment type="cofactor">
    <cofactor evidence="1">
        <name>thiamine diphosphate</name>
        <dbReference type="ChEBI" id="CHEBI:58937"/>
    </cofactor>
</comment>
<comment type="similarity">
    <text evidence="2">Belongs to the transketolase family.</text>
</comment>
<dbReference type="Proteomes" id="UP000289794">
    <property type="component" value="Chromosome"/>
</dbReference>
<evidence type="ECO:0000313" key="5">
    <source>
        <dbReference type="EMBL" id="QBE95822.1"/>
    </source>
</evidence>
<dbReference type="Pfam" id="PF00456">
    <property type="entry name" value="Transketolase_N"/>
    <property type="match status" value="1"/>
</dbReference>
<dbReference type="InterPro" id="IPR029061">
    <property type="entry name" value="THDP-binding"/>
</dbReference>
<dbReference type="EC" id="2.2.1.1" evidence="5"/>
<dbReference type="InterPro" id="IPR005474">
    <property type="entry name" value="Transketolase_N"/>
</dbReference>
<dbReference type="PANTHER" id="PTHR47514:SF1">
    <property type="entry name" value="TRANSKETOLASE N-TERMINAL SECTION-RELATED"/>
    <property type="match status" value="1"/>
</dbReference>
<evidence type="ECO:0000256" key="3">
    <source>
        <dbReference type="ARBA" id="ARBA00023052"/>
    </source>
</evidence>